<organism evidence="1 2">
    <name type="scientific">Rhabditophanes sp. KR3021</name>
    <dbReference type="NCBI Taxonomy" id="114890"/>
    <lineage>
        <taxon>Eukaryota</taxon>
        <taxon>Metazoa</taxon>
        <taxon>Ecdysozoa</taxon>
        <taxon>Nematoda</taxon>
        <taxon>Chromadorea</taxon>
        <taxon>Rhabditida</taxon>
        <taxon>Tylenchina</taxon>
        <taxon>Panagrolaimomorpha</taxon>
        <taxon>Strongyloidoidea</taxon>
        <taxon>Alloionematidae</taxon>
        <taxon>Rhabditophanes</taxon>
    </lineage>
</organism>
<name>A0AC35TXI0_9BILA</name>
<evidence type="ECO:0000313" key="2">
    <source>
        <dbReference type="WBParaSite" id="RSKR_0000530300.1"/>
    </source>
</evidence>
<dbReference type="Proteomes" id="UP000095286">
    <property type="component" value="Unplaced"/>
</dbReference>
<reference evidence="2" key="1">
    <citation type="submission" date="2016-11" db="UniProtKB">
        <authorList>
            <consortium name="WormBaseParasite"/>
        </authorList>
    </citation>
    <scope>IDENTIFICATION</scope>
    <source>
        <strain evidence="2">KR3021</strain>
    </source>
</reference>
<evidence type="ECO:0000313" key="1">
    <source>
        <dbReference type="Proteomes" id="UP000095286"/>
    </source>
</evidence>
<protein>
    <submittedName>
        <fullName evidence="2">ANK_REP_REGION domain-containing protein</fullName>
    </submittedName>
</protein>
<accession>A0AC35TXI0</accession>
<proteinExistence type="predicted"/>
<sequence length="6541" mass="734054">MAQSELPEVIDMDHHEDGPASNNLTGPNAPNPVPNKADSNASFLRAARAGHFDKVLEYLRNGVDINASNSNGLNALHLASKEGHHEVVRELLRRGANVDSSTRKGNTALHIACLAGQDMIVTILVEHGASVNAQSLNGFTPLYMAAQENHEDVVRFLLTSGANQVLATEDGFTPLAVALQQGHDKIVALLLENDGKGKVRLPALHIAAKKDDTKAATLLLQNDNNADVTSKSGFTPLHIAAHYGNENMAKLLLERNANVNFQARHNISPLHVAAKWGRTNLANLLISSGALIDCRTRDLLTPLHCAARSGHEQVVELLLEKGAPISARTKNGLSPLHMGSQGDHVECARILLYHRANVDDVTVDYLTPLHVAAHCGHVRVAKLLLDRQADPNARALNGFTPLHIACKKNRIKVVELLLKYNASVQATTESGLSPLHVASFMGCIQIVIYLLQQGANVDCETVRGETPLHLAARANQTDIVRVLLRNSANVNALAREHQTPLHIAARLGNIDIVSLLLQAQANPNAMTKDQYTPLHIAAKEGQEDVAQILLDLGADKTLLTKKGFTPLHLAAKYGNDAVARLLLEKKTPVDIQGKNQVTPLHVAAHYNNDKVALLLLENKASAQATAKNGYTPLHIAAKKNQMDITGALLQYHADTNAESKAGFTPLHLAAEEGHREMAALLIENKGNVNAQAKNGLTPMHLCAQENRVPVAEELVKANADIDSQTKAGYTPLHVACHFGKLNMVQFLIENGAKIGALTKANYTPLHQAAQQGHNSVVRYLLENGASPNTQTSNGQTPLSIAQRLGYVSVVETLKTVTETTVITETTTVTEERYKPQNPEGMNETMFSDSDDEAETDQAVAQYHAKDFSESLTQGLRDSASIHLIHTGEQLLMRNSEIDTTDAELDAVIRKAQTQPVSTAMLENDNYYFENSQDDNMSPTTHNPVNPSFLISFLCDARGGAMRGCRHSGVRIIVPPRKAAAPVRVTCRYLKKEKLNHPPPLSEGEALASRILEMGPAGAKFLGPVILEVPHFASLRGREREIVILRSDDGQHWKEHQLEATEDAVQEVLNESFDPNELSQLDDLHTPRITRILTNDFPMYFAVVTRVRQEVHCVGPEGGVILSSVVPKVQAIFPDGSLTKTIKVSLQAQPVPQELVAKLHGNRVAVSPIVTVEPRRRKFHKPITLCIPLPQGTRKGMLTQYNNQSGQEPPTLRLLCSITGGSAPAQWEDITGTTQLTFTGDEVSFTTTVSARFWLMDCQTPRDAARMAQEVYNDAISVPYMAKFVIFAKRPFPIEGQIRLFCMTDDKEDKTLEKQENFREVARSRDVEVLSNRHHFLEFAGNIQPVTKSGEQLSIFFMPFQENRLCFNVKVKTHMDEEGNNGGKIAIMKEPRTRTESIGPQTPVCQLSTNMPDYTGPLPTPTFTTKANITPLTAKYQKVLASTCDDEMVGDIPVGYIAKKVELDWPRLARALNISDSDIKQIRREMNGKEPWSAIKIWIHLKKSEATLAELEKSLIKIGRDDIVRALNKSNNDTEGESLRLIDFNNASPCSLEKMKIKTESLNLTLPAGRESSQIKTVTVTERRVHDENDGVPIVDEHSVTTVYADDETVDKIVVNRTVPLTEEEHERWVEDVKEGEPNSKEDMIVVHEDETDDGVHVQTTTIVTSHTILDHQEQVDGEGMEEQPTSSSIHVDQMPQGEIVSSEEMEIEESHQFAPNHQNIVADSPTAHEQESEDNDSMSSVIIKENESDDNDGVPSPANQHRKVPPQETQHLLADLEEQRIALNNMLVQLKSMPKNDKEKFFAVVQRLMELEEELKMSGINVPKDHALFESVVSAMLKDYPNTDLQIIATSNRRITTTKMSYEADTPGMDNKEDSEVMATQRKLLNEICEKDDSKESGLRGSQDNVQQVEKVDESFTDEDGQVVSRRMVRNVTTTQTTYHSQDGSPESQLDVKKQDERDDKEDTHESDEDDNSSQVSRSVKDKIAQFETVFTRPPTQSVSSSIHSVKEGSPSLSSNVEMAEMPLHGLDDEKGSEISEQEVLESPVVETSSIASVSRLSAMFEAGDIDFNNQPKIPQDRQKEISEIEQERRVTTTIVTKKIVKKAGDGEFEDEEYESQDFSTNHELPIEKVSPSTIPNLAADKLSKIMQVPTLEDKTSYELTTQPYEINRQTSPTLDTSIQKEEDVSGSDVEEFVAHTPIDYSVSAEETYLDEKEASVVERESPVIGKESPVVEKESPVVERESPVVERESPIVKGDLLSAESPIVEKEVAIAESPIIKRESPIEESPIIEKELPIDVSRVVEGESPIDVSPIVEKELPIGESLIIEREHLVAESSVVESPIVEKELPISESPIIERESPLAESPVVERKSPIVEKESPIVESPIIERESSVRESPVIGKESLVAGSVVAGLLVAGSLVAGSLVTESPVTESPIIEKKSPVAESPVIEKESPIIEKDVSVIESPVIERESLIAESPIIEKDTTTPDTESPFAELESPVIEEVSPVLDLESSVVEKESPIVNLESLVTEKRSPVSELESPVMKGESFVTEIESPAIEDTSLVVALESPAIEKQSLVGEVESLVVELDSSVSEKESSIGELESPVVIEKESPIVELEQPIEKESSLLEIESPVVIEEKIESPISEERLFEKEIKDEIGDTSDSKNIINDSSTLGETIFQTVTTRTYYDKDGEEFEDIHVPESDKSLPYSDDSIGREESVSDSQVEEFEEIGMEGGSISDLENDNEAMVTETTVHTEEAIAESPFDREEVIGESPIDRGEVVSKSPVQQIVTKSPVHEQESISKSTVQEVVAESPIHEEELVPGSLTHRVEVTSASPVLEEQYISKSPIQEVGYESSAHREEAISTSPVLEEEFISTSPIYKEEIISQSISHGEEVLAESPIYKDEIVAKSPVYDQEFLSKSPVQEQQRIIESSMEKTEFYKEQSDVEQDAQKEHFDDESEGQEHILAGSPVNQQIATDDGQSHYMPETRIEQRETVIESPIHDKYAKETFEQTDLYHTELSDVSPIEQKSSIVESPVYEKEPSDIDDEEHFIHKREISDIQEELPTFDKEASATSSTQLIADKEIQSPLYEPIVQSPVYEQEPLTIDAESLIPETESPDISSVQHQELYDVYAESPTYDRRVSDVPSIQKEPSSDLSPDSEKGAFATSPIDEEEIIERQKYYEEESSDISPIQAKEFINESPTHEEELIEHEKIEIVAVSPIEYEKTIVEDQEFRSESPIEHHQIISESPIEHDKVISESPLQKEESFDARRETIAGSPLQREELFVEDHEIISESPIQSEGSFVDHHEAMNESPVPEEESLTRQYETISESPIEGHQMISESPIKDREPISESPIQRGELLLEEQEVLSEYPTQKEESLVEHSQSISESPVQREESFDDHHKFISGPPIEHDKIVCESPIQKEESFGEHHEIISESPIQKEESFGEHREIISESPVEHHEVISESPIQREESFGEHHEVISESPIQREESFVDHHEVISESPIQREESFGEHHDIISESPIESRKSISKSPIQREESFGEPYEVVSESTIEHREVTSESPIHKEGIFVESSIHDIESTEHKIILSESPINQEQMYPEAPVSEIEITIDSPKEHDDKYIQSPVQESEVVSDDIEEHKVIQKTLEEDFTSEYSQIHKEIEQVSPLHEKDFTSQSSLHSEDYIIESQVSEEEIIPEKLSHDYEDTISKTPEHEKESISEGHLESPVYHGETVSEVSVGESSVEHVESSISEKEETSHESPKDYEPLMEISSTAEGLIEEVSPIQEKEFVSESFEKISDEPLILDTMQKSLIEDKIGSPVKEQVSFFEMIEEDKKTFNKIPAEIEESSTELINEQKELISESPVQESEHDLSTQKEESSHPSSLKESISVETVDYHHKDWVDTPVDKTEELVSETASQYKNEFVESPVYEKEFIPESPIDDKHIVSESPIQEREFISESPDHEGEFVLVSDVQKEEFIPESPVHDKEYIQEPTVEEKKIISESPIVEREFISESPIVEREFISESPIIEREFISESPIVEKEFIPESPKHEKEFIEESSDEEREVIPESPNVTKEFTSESPVVEEEFISESPIVERESIPTSPTKAEEYILESPVVEKEFISKSSIVEKESVVEAPDQEMQFISESPSKDEEFILESSVIERELIAESPTKEEKFISESPVHEKELIQESLIEKVDTPKHDLFIESSTLEKDFIVESPVYQKESFDVSPIHEDSLITKRETSSIQDEQLPELSPEYIQPIASQFIATFESSEARFRAYNIPRFLKQFEDEEDKTLISESQFKSEKNDDETQRPYELESSNIMPTVVQTAVIAGSLLKNGNVFDHTKSYEETNIAEEITHPKSFVEEKDTNHDEPSTFFTGSPIHKSEFTDVTPESEEQFVLETYSQDDEDEQSKLAKTSQLQAHEKESFTESPVENIESHKEESFGESPIEQKEFVSHKEESLAESPIEHKEFVSHQEESLAESFTESPIGHKEFVSHKEESFDESPVEHKEFESHKEESLTESPVEHIEFVSHKEESVGESPVEQQEFVSHKEESFGESPVEHKEFISEPHLSVESPVEHKEVASESPVPDSIEIIEYKNILEEPIETFDVSSPQTEDLFADKLPEQIESPTYHKESIPESFVDQQNRPIEEEVGQHTSPTEHLIESSDKDDNLVDYSPTEETQKVIIPQLVGAESAQDKDAEESANIVESESPMYPREQDFVREYSKGDSLSKSSFKAESEKLRDSADNLLISESAKDTFEVIERADSPINRRFSLSVGDENIVGSTSPVIEHYGRAEFESKDGESPSENINFVTSSPVHRHSLSRVSVSSEGNKMETTFEQFEERDIEESQFSSLSSIKQPESISEIDYHQVSPIGKTFSEHKDDIKQSTSDDFLNEEKDVVSQYSVEHIESPEQKDQFKEQTFYESEESFDASPIIEEQPYGVSSPRDLTLASEIEQPKSLVESPVSNVYAGSERRFSDLSSTNDEIIIPEQIHESKDTPNNSPVDTKTDSQSIEAESATYEHQEYDPSDDREHQDIYNESYVYKKQLSEESIGEQAHQGISSESSIYERKHSDVPSIQKEGSSGVSPDSVKELIAKDTNVESLTESLVHRGEFDYEKDVEDFLQQSPIRERMDISESPTSMEQYDALHEEKDYIGESPLNEEEFIIESPPYEKESVDDKKFISQSPVHDTEFISQSPVHDTELIHESPAHGKELIPQYPVQEREFIHESPTHESEIIQEYSTQESEVTQHSPSHKRESISEYHLEEKEIIEELSSKDSESIPESAVLEKELLSESPVLEKEMIPESPVQEKELISEGQVIEEEFIPTSPLSNKEFVCESPSREEELICESSLSEKELIADLDDSQPIVNAPEYQAHKMYPEHKITSEHQEFIEGTSPAAHESAIDTESPVHIEETSVDYEQFIEHTQMEHTEATVGKQYEQVEHCTQSSADLISQAIGEHEDGSVDEDLIHGKRDTRNIPEIEVTTHDEQYSESESSMTSKQSYYLEEDQTENNEVVATLDAEEEFEELPVLKTYGSSESPINEETFDIIESADDEIKHEKEDIVESNIFRSDSVTVQLPTTQVEIPSSLSPKKARSESPLVYSPTSSVSVQNNEMQSTISIESDSFPISPQQKASEEHYLSKDDLHKESDYEFGGPQIKEETKQDLNDEYDHDPSPSAHHETSERKIVEPVSFDFINEFAENLTNKVLTSDIFEEDVDTKSSKAQSEQEYALSKSEDELDLLKSEEELNLLESRPNISDAEQAIIDRQAQEMVDAITKDIQENFFTEIDDMSEKSEKFDLLSDDMDEYCDEASVRQHTLERGDSIPDAIRTLDQHTIVSDHTSDTALAKENAALMDYASSISQNLLASSIDNLVASPEIMATQNISQEQFDEPEEFDSVVKQRYDRHIGDVKDVDDMSGSQVSDVKYIGSGSHVSDARMSPSQMSEVKDRMSTSQMSEDRMSVSQISEDRDRMSASQTSDLNADYEHHDVPQDPHFDLMTSSVYQHPVDYEQSDEEELHVESANRESYGSSASSPNPFLTHGEYEINDPDNIFLSDDSDNVVERSDSNSDIPARDNYMLRSTTTETVIERKIEHSPELETSFNVLTDDEKKESLTDDKDVRKQIEKEFELNIDSGESSLRQEESKLQTDESTDLESPQTIIDNYEIIPESIDDDNGDSNKLVDEETSYDDLSDDSLVQDNAVSTPPAVVDAFIIDDKSLERRIHTGEKNHHNRGGISVSYDNISESSLQEFERLEAELNKKSGDISPSSDDSRKNDHIERADSKNSLNEFESVEKEIAETEAASSDIMMLSNIIEESESEVMSTKEDISDMAHFSAEHKASHDDLTCADSLEQIDRILETSIDSLDNSNAFVSYEHRKSSQNSDDDEDMNKSYYPEQFSPNTIRNSNYDTMDRDSLLEQSTGPTYDSSTTVTTTQTTDNTFSEYREDDKDSLDGDLSNVIDSYTTTVTTFQTTQTTPTGSTETISRRVLTKVTDPLICRVKFTGTESEDRLKQLSPDVSLETKDTEGNVTITTKKSSDHKQ</sequence>
<dbReference type="WBParaSite" id="RSKR_0000530300.1">
    <property type="protein sequence ID" value="RSKR_0000530300.1"/>
    <property type="gene ID" value="RSKR_0000530300"/>
</dbReference>